<name>A0ABQ5A1C1_9ASTR</name>
<accession>A0ABQ5A1C1</accession>
<dbReference type="EMBL" id="BQNB010011883">
    <property type="protein sequence ID" value="GJS96384.1"/>
    <property type="molecule type" value="Genomic_DNA"/>
</dbReference>
<reference evidence="1" key="1">
    <citation type="journal article" date="2022" name="Int. J. Mol. Sci.">
        <title>Draft Genome of Tanacetum Coccineum: Genomic Comparison of Closely Related Tanacetum-Family Plants.</title>
        <authorList>
            <person name="Yamashiro T."/>
            <person name="Shiraishi A."/>
            <person name="Nakayama K."/>
            <person name="Satake H."/>
        </authorList>
    </citation>
    <scope>NUCLEOTIDE SEQUENCE</scope>
</reference>
<evidence type="ECO:0000313" key="1">
    <source>
        <dbReference type="EMBL" id="GJS96384.1"/>
    </source>
</evidence>
<gene>
    <name evidence="1" type="ORF">Tco_0803352</name>
</gene>
<sequence length="102" mass="11815">MILERVRAVKLCLEYEEKNREKLVKRELLVSLKGEFYFVKFILNPEEDDVEPSVILGRSFMRLAKGVADFGNGVITIHLKLDPFLDDSEETKKFEDDCGIYA</sequence>
<keyword evidence="2" id="KW-1185">Reference proteome</keyword>
<protein>
    <submittedName>
        <fullName evidence="1">Uncharacterized protein</fullName>
    </submittedName>
</protein>
<comment type="caution">
    <text evidence="1">The sequence shown here is derived from an EMBL/GenBank/DDBJ whole genome shotgun (WGS) entry which is preliminary data.</text>
</comment>
<organism evidence="1 2">
    <name type="scientific">Tanacetum coccineum</name>
    <dbReference type="NCBI Taxonomy" id="301880"/>
    <lineage>
        <taxon>Eukaryota</taxon>
        <taxon>Viridiplantae</taxon>
        <taxon>Streptophyta</taxon>
        <taxon>Embryophyta</taxon>
        <taxon>Tracheophyta</taxon>
        <taxon>Spermatophyta</taxon>
        <taxon>Magnoliopsida</taxon>
        <taxon>eudicotyledons</taxon>
        <taxon>Gunneridae</taxon>
        <taxon>Pentapetalae</taxon>
        <taxon>asterids</taxon>
        <taxon>campanulids</taxon>
        <taxon>Asterales</taxon>
        <taxon>Asteraceae</taxon>
        <taxon>Asteroideae</taxon>
        <taxon>Anthemideae</taxon>
        <taxon>Anthemidinae</taxon>
        <taxon>Tanacetum</taxon>
    </lineage>
</organism>
<evidence type="ECO:0000313" key="2">
    <source>
        <dbReference type="Proteomes" id="UP001151760"/>
    </source>
</evidence>
<dbReference type="Proteomes" id="UP001151760">
    <property type="component" value="Unassembled WGS sequence"/>
</dbReference>
<proteinExistence type="predicted"/>
<reference evidence="1" key="2">
    <citation type="submission" date="2022-01" db="EMBL/GenBank/DDBJ databases">
        <authorList>
            <person name="Yamashiro T."/>
            <person name="Shiraishi A."/>
            <person name="Satake H."/>
            <person name="Nakayama K."/>
        </authorList>
    </citation>
    <scope>NUCLEOTIDE SEQUENCE</scope>
</reference>